<dbReference type="EMBL" id="JAVDVI010000018">
    <property type="protein sequence ID" value="MDR6969273.1"/>
    <property type="molecule type" value="Genomic_DNA"/>
</dbReference>
<evidence type="ECO:0000313" key="1">
    <source>
        <dbReference type="EMBL" id="MDR6969273.1"/>
    </source>
</evidence>
<organism evidence="1 2">
    <name type="scientific">Flavobacterium arsenatis</name>
    <dbReference type="NCBI Taxonomy" id="1484332"/>
    <lineage>
        <taxon>Bacteria</taxon>
        <taxon>Pseudomonadati</taxon>
        <taxon>Bacteroidota</taxon>
        <taxon>Flavobacteriia</taxon>
        <taxon>Flavobacteriales</taxon>
        <taxon>Flavobacteriaceae</taxon>
        <taxon>Flavobacterium</taxon>
    </lineage>
</organism>
<dbReference type="Proteomes" id="UP001255185">
    <property type="component" value="Unassembled WGS sequence"/>
</dbReference>
<name>A0ABU1TTS7_9FLAO</name>
<evidence type="ECO:0008006" key="3">
    <source>
        <dbReference type="Google" id="ProtNLM"/>
    </source>
</evidence>
<gene>
    <name evidence="1" type="ORF">J2X31_003303</name>
</gene>
<keyword evidence="2" id="KW-1185">Reference proteome</keyword>
<protein>
    <recommendedName>
        <fullName evidence="3">Methionyl-tRNA formyltransferase</fullName>
    </recommendedName>
</protein>
<reference evidence="1 2" key="1">
    <citation type="submission" date="2023-07" db="EMBL/GenBank/DDBJ databases">
        <title>Sorghum-associated microbial communities from plants grown in Nebraska, USA.</title>
        <authorList>
            <person name="Schachtman D."/>
        </authorList>
    </citation>
    <scope>NUCLEOTIDE SEQUENCE [LARGE SCALE GENOMIC DNA]</scope>
    <source>
        <strain evidence="1 2">3773</strain>
    </source>
</reference>
<sequence>MALRTVFNDENDNEMDCYLNDKGQVFIQVGEYGSDISEKNFITLDKNDANELIKMLNEIVKEME</sequence>
<proteinExistence type="predicted"/>
<comment type="caution">
    <text evidence="1">The sequence shown here is derived from an EMBL/GenBank/DDBJ whole genome shotgun (WGS) entry which is preliminary data.</text>
</comment>
<accession>A0ABU1TTS7</accession>
<dbReference type="RefSeq" id="WP_310028150.1">
    <property type="nucleotide sequence ID" value="NZ_JAVDVI010000018.1"/>
</dbReference>
<evidence type="ECO:0000313" key="2">
    <source>
        <dbReference type="Proteomes" id="UP001255185"/>
    </source>
</evidence>